<proteinExistence type="evidence at transcript level"/>
<evidence type="ECO:0000313" key="1">
    <source>
        <dbReference type="EMBL" id="AGM32076.1"/>
    </source>
</evidence>
<accession>R4UV16</accession>
<reference evidence="1" key="1">
    <citation type="submission" date="2013-02" db="EMBL/GenBank/DDBJ databases">
        <title>Immune-Related transcriptome of Coptotermes formosanus Shiraki workers: the defense mechanism.</title>
        <authorList>
            <person name="Hussain A."/>
            <person name="Li Y.F."/>
            <person name="Wen S.Y."/>
        </authorList>
    </citation>
    <scope>NUCLEOTIDE SEQUENCE</scope>
</reference>
<protein>
    <recommendedName>
        <fullName evidence="2">E2F/DP family winged-helix DNA-binding domain-containing protein</fullName>
    </recommendedName>
</protein>
<organism evidence="1">
    <name type="scientific">Coptotermes formosanus</name>
    <name type="common">Formosan subterranean termite</name>
    <dbReference type="NCBI Taxonomy" id="36987"/>
    <lineage>
        <taxon>Eukaryota</taxon>
        <taxon>Metazoa</taxon>
        <taxon>Ecdysozoa</taxon>
        <taxon>Arthropoda</taxon>
        <taxon>Hexapoda</taxon>
        <taxon>Insecta</taxon>
        <taxon>Pterygota</taxon>
        <taxon>Neoptera</taxon>
        <taxon>Polyneoptera</taxon>
        <taxon>Dictyoptera</taxon>
        <taxon>Blattodea</taxon>
        <taxon>Blattoidea</taxon>
        <taxon>Termitoidae</taxon>
        <taxon>Rhinotermitidae</taxon>
        <taxon>Coptotermes</taxon>
    </lineage>
</organism>
<sequence length="236" mass="27256">MGMMLDSISVPKLSIPESFMKDVESTSIQTILLRLEQNKQSPLSITGISKHFNVKRNKLSEYINVFSAVGLIKLVSLDQIQWAGRENITFVMKELIKSRRLNDSSQMMTDLFPLGMIDNIQKITLNILSLFYSLRVLTLKIDKIILFFSRESPRNSSILFKMYRIKHILKLIGIVSVSSDITNITLNSEYSFEETFHDSDPLPISFLMNRTSFIIDRRNEFEAIIEKAQKKTHIFP</sequence>
<name>R4UV16_COPFO</name>
<dbReference type="EMBL" id="KC632262">
    <property type="protein sequence ID" value="AGM32076.1"/>
    <property type="molecule type" value="mRNA"/>
</dbReference>
<dbReference type="AlphaFoldDB" id="R4UV16"/>
<evidence type="ECO:0008006" key="2">
    <source>
        <dbReference type="Google" id="ProtNLM"/>
    </source>
</evidence>